<feature type="region of interest" description="Disordered" evidence="1">
    <location>
        <begin position="1"/>
        <end position="99"/>
    </location>
</feature>
<name>A0A3L8Q3P6_CHLGU</name>
<reference evidence="2 3" key="1">
    <citation type="journal article" date="2018" name="Proc. R. Soc. B">
        <title>A non-coding region near Follistatin controls head colour polymorphism in the Gouldian finch.</title>
        <authorList>
            <person name="Toomey M.B."/>
            <person name="Marques C.I."/>
            <person name="Andrade P."/>
            <person name="Araujo P.M."/>
            <person name="Sabatino S."/>
            <person name="Gazda M.A."/>
            <person name="Afonso S."/>
            <person name="Lopes R.J."/>
            <person name="Corbo J.C."/>
            <person name="Carneiro M."/>
        </authorList>
    </citation>
    <scope>NUCLEOTIDE SEQUENCE [LARGE SCALE GENOMIC DNA]</scope>
    <source>
        <strain evidence="2">Red01</strain>
        <tissue evidence="2">Muscle</tissue>
    </source>
</reference>
<comment type="caution">
    <text evidence="2">The sequence shown here is derived from an EMBL/GenBank/DDBJ whole genome shotgun (WGS) entry which is preliminary data.</text>
</comment>
<sequence length="286" mass="30876">PGDPPDFGAGSPGDPARSPPLSGRELLPDVRQRQNAEALEPAQGHGPAHLPRPRLRGAGRRGILRQQPDLLRRRRQIRGALGCDHRAGGPQVPGTRREGELRPVQRGIHHHRVWLHRLHGALLGLPLPPPRPRPGAGRGQGRHLQREALGPRDPDGLRGRAGPALRPPCGAALLRLRRQPHHQRVLQQGRAVRAGRQPGLHAAAAGQRHRRAAGRVQGPPQHHVQAGLRPQRAGHARGLRLRGRLRLFLGSAGGEGGSRGGEGAAGTPTDPIRCLLRAWPCLFLEV</sequence>
<feature type="non-terminal residue" evidence="2">
    <location>
        <position position="286"/>
    </location>
</feature>
<dbReference type="AlphaFoldDB" id="A0A3L8Q3P6"/>
<keyword evidence="3" id="KW-1185">Reference proteome</keyword>
<feature type="compositionally biased region" description="Basic residues" evidence="1">
    <location>
        <begin position="51"/>
        <end position="63"/>
    </location>
</feature>
<dbReference type="EMBL" id="QUSF01012980">
    <property type="protein sequence ID" value="RLV61985.1"/>
    <property type="molecule type" value="Genomic_DNA"/>
</dbReference>
<evidence type="ECO:0000256" key="1">
    <source>
        <dbReference type="SAM" id="MobiDB-lite"/>
    </source>
</evidence>
<feature type="region of interest" description="Disordered" evidence="1">
    <location>
        <begin position="127"/>
        <end position="163"/>
    </location>
</feature>
<evidence type="ECO:0000313" key="3">
    <source>
        <dbReference type="Proteomes" id="UP000276834"/>
    </source>
</evidence>
<evidence type="ECO:0000313" key="2">
    <source>
        <dbReference type="EMBL" id="RLV61985.1"/>
    </source>
</evidence>
<feature type="compositionally biased region" description="Basic and acidic residues" evidence="1">
    <location>
        <begin position="144"/>
        <end position="158"/>
    </location>
</feature>
<protein>
    <submittedName>
        <fullName evidence="2">Uncharacterized protein</fullName>
    </submittedName>
</protein>
<accession>A0A3L8Q3P6</accession>
<feature type="non-terminal residue" evidence="2">
    <location>
        <position position="1"/>
    </location>
</feature>
<gene>
    <name evidence="2" type="ORF">DV515_00019805</name>
</gene>
<organism evidence="2 3">
    <name type="scientific">Chloebia gouldiae</name>
    <name type="common">Gouldian finch</name>
    <name type="synonym">Erythrura gouldiae</name>
    <dbReference type="NCBI Taxonomy" id="44316"/>
    <lineage>
        <taxon>Eukaryota</taxon>
        <taxon>Metazoa</taxon>
        <taxon>Chordata</taxon>
        <taxon>Craniata</taxon>
        <taxon>Vertebrata</taxon>
        <taxon>Euteleostomi</taxon>
        <taxon>Archelosauria</taxon>
        <taxon>Archosauria</taxon>
        <taxon>Dinosauria</taxon>
        <taxon>Saurischia</taxon>
        <taxon>Theropoda</taxon>
        <taxon>Coelurosauria</taxon>
        <taxon>Aves</taxon>
        <taxon>Neognathae</taxon>
        <taxon>Neoaves</taxon>
        <taxon>Telluraves</taxon>
        <taxon>Australaves</taxon>
        <taxon>Passeriformes</taxon>
        <taxon>Passeroidea</taxon>
        <taxon>Passeridae</taxon>
        <taxon>Chloebia</taxon>
    </lineage>
</organism>
<dbReference type="Proteomes" id="UP000276834">
    <property type="component" value="Unassembled WGS sequence"/>
</dbReference>
<proteinExistence type="predicted"/>